<evidence type="ECO:0000313" key="4">
    <source>
        <dbReference type="Proteomes" id="UP000242188"/>
    </source>
</evidence>
<protein>
    <recommendedName>
        <fullName evidence="5">C-type lectin domain-containing protein</fullName>
    </recommendedName>
</protein>
<evidence type="ECO:0008006" key="5">
    <source>
        <dbReference type="Google" id="ProtNLM"/>
    </source>
</evidence>
<gene>
    <name evidence="3" type="ORF">KP79_PYT18822</name>
</gene>
<sequence>MELNIVFFVLNLCHFCVITVGHFRKQDGCPSSQWSMNIPRERCLKFYPEFHDFAHAEQLCQKDGSNIPYMDIDVDVTSAFQYLYLNFTNSSFQFWTRKHQSSIGRTVSKRTTNKAKSCEFIKMGREWNISRHTRNCNEDTAVLCEYIMNDSTYKLFPEDLYVLDTRDLVAIGAGIFIVAVFSLVVLMDIIKHIRSPERKTTDITRV</sequence>
<feature type="chain" id="PRO_5012216758" description="C-type lectin domain-containing protein" evidence="2">
    <location>
        <begin position="22"/>
        <end position="206"/>
    </location>
</feature>
<dbReference type="OrthoDB" id="10312477at2759"/>
<accession>A0A210Q3B2</accession>
<keyword evidence="1" id="KW-0812">Transmembrane</keyword>
<evidence type="ECO:0000256" key="2">
    <source>
        <dbReference type="SAM" id="SignalP"/>
    </source>
</evidence>
<evidence type="ECO:0000313" key="3">
    <source>
        <dbReference type="EMBL" id="OWF43226.1"/>
    </source>
</evidence>
<keyword evidence="1" id="KW-1133">Transmembrane helix</keyword>
<keyword evidence="1" id="KW-0472">Membrane</keyword>
<name>A0A210Q3B2_MIZYE</name>
<dbReference type="SUPFAM" id="SSF56436">
    <property type="entry name" value="C-type lectin-like"/>
    <property type="match status" value="1"/>
</dbReference>
<feature type="transmembrane region" description="Helical" evidence="1">
    <location>
        <begin position="168"/>
        <end position="190"/>
    </location>
</feature>
<dbReference type="Proteomes" id="UP000242188">
    <property type="component" value="Unassembled WGS sequence"/>
</dbReference>
<feature type="signal peptide" evidence="2">
    <location>
        <begin position="1"/>
        <end position="21"/>
    </location>
</feature>
<comment type="caution">
    <text evidence="3">The sequence shown here is derived from an EMBL/GenBank/DDBJ whole genome shotgun (WGS) entry which is preliminary data.</text>
</comment>
<keyword evidence="2" id="KW-0732">Signal</keyword>
<evidence type="ECO:0000256" key="1">
    <source>
        <dbReference type="SAM" id="Phobius"/>
    </source>
</evidence>
<dbReference type="AlphaFoldDB" id="A0A210Q3B2"/>
<reference evidence="3 4" key="1">
    <citation type="journal article" date="2017" name="Nat. Ecol. Evol.">
        <title>Scallop genome provides insights into evolution of bilaterian karyotype and development.</title>
        <authorList>
            <person name="Wang S."/>
            <person name="Zhang J."/>
            <person name="Jiao W."/>
            <person name="Li J."/>
            <person name="Xun X."/>
            <person name="Sun Y."/>
            <person name="Guo X."/>
            <person name="Huan P."/>
            <person name="Dong B."/>
            <person name="Zhang L."/>
            <person name="Hu X."/>
            <person name="Sun X."/>
            <person name="Wang J."/>
            <person name="Zhao C."/>
            <person name="Wang Y."/>
            <person name="Wang D."/>
            <person name="Huang X."/>
            <person name="Wang R."/>
            <person name="Lv J."/>
            <person name="Li Y."/>
            <person name="Zhang Z."/>
            <person name="Liu B."/>
            <person name="Lu W."/>
            <person name="Hui Y."/>
            <person name="Liang J."/>
            <person name="Zhou Z."/>
            <person name="Hou R."/>
            <person name="Li X."/>
            <person name="Liu Y."/>
            <person name="Li H."/>
            <person name="Ning X."/>
            <person name="Lin Y."/>
            <person name="Zhao L."/>
            <person name="Xing Q."/>
            <person name="Dou J."/>
            <person name="Li Y."/>
            <person name="Mao J."/>
            <person name="Guo H."/>
            <person name="Dou H."/>
            <person name="Li T."/>
            <person name="Mu C."/>
            <person name="Jiang W."/>
            <person name="Fu Q."/>
            <person name="Fu X."/>
            <person name="Miao Y."/>
            <person name="Liu J."/>
            <person name="Yu Q."/>
            <person name="Li R."/>
            <person name="Liao H."/>
            <person name="Li X."/>
            <person name="Kong Y."/>
            <person name="Jiang Z."/>
            <person name="Chourrout D."/>
            <person name="Li R."/>
            <person name="Bao Z."/>
        </authorList>
    </citation>
    <scope>NUCLEOTIDE SEQUENCE [LARGE SCALE GENOMIC DNA]</scope>
    <source>
        <strain evidence="3 4">PY_sf001</strain>
    </source>
</reference>
<dbReference type="EMBL" id="NEDP02005138">
    <property type="protein sequence ID" value="OWF43226.1"/>
    <property type="molecule type" value="Genomic_DNA"/>
</dbReference>
<organism evidence="3 4">
    <name type="scientific">Mizuhopecten yessoensis</name>
    <name type="common">Japanese scallop</name>
    <name type="synonym">Patinopecten yessoensis</name>
    <dbReference type="NCBI Taxonomy" id="6573"/>
    <lineage>
        <taxon>Eukaryota</taxon>
        <taxon>Metazoa</taxon>
        <taxon>Spiralia</taxon>
        <taxon>Lophotrochozoa</taxon>
        <taxon>Mollusca</taxon>
        <taxon>Bivalvia</taxon>
        <taxon>Autobranchia</taxon>
        <taxon>Pteriomorphia</taxon>
        <taxon>Pectinida</taxon>
        <taxon>Pectinoidea</taxon>
        <taxon>Pectinidae</taxon>
        <taxon>Mizuhopecten</taxon>
    </lineage>
</organism>
<keyword evidence="4" id="KW-1185">Reference proteome</keyword>
<proteinExistence type="predicted"/>
<dbReference type="InterPro" id="IPR016187">
    <property type="entry name" value="CTDL_fold"/>
</dbReference>